<organism evidence="2 3">
    <name type="scientific">Paramecium sonneborni</name>
    <dbReference type="NCBI Taxonomy" id="65129"/>
    <lineage>
        <taxon>Eukaryota</taxon>
        <taxon>Sar</taxon>
        <taxon>Alveolata</taxon>
        <taxon>Ciliophora</taxon>
        <taxon>Intramacronucleata</taxon>
        <taxon>Oligohymenophorea</taxon>
        <taxon>Peniculida</taxon>
        <taxon>Parameciidae</taxon>
        <taxon>Paramecium</taxon>
    </lineage>
</organism>
<evidence type="ECO:0000256" key="1">
    <source>
        <dbReference type="SAM" id="SignalP"/>
    </source>
</evidence>
<feature type="chain" id="PRO_5035754246" description="Transmembrane protein" evidence="1">
    <location>
        <begin position="21"/>
        <end position="185"/>
    </location>
</feature>
<dbReference type="OrthoDB" id="296725at2759"/>
<keyword evidence="1" id="KW-0732">Signal</keyword>
<reference evidence="2" key="1">
    <citation type="submission" date="2021-01" db="EMBL/GenBank/DDBJ databases">
        <authorList>
            <consortium name="Genoscope - CEA"/>
            <person name="William W."/>
        </authorList>
    </citation>
    <scope>NUCLEOTIDE SEQUENCE</scope>
</reference>
<evidence type="ECO:0000313" key="2">
    <source>
        <dbReference type="EMBL" id="CAD8063513.1"/>
    </source>
</evidence>
<dbReference type="AlphaFoldDB" id="A0A8S1LD92"/>
<feature type="signal peptide" evidence="1">
    <location>
        <begin position="1"/>
        <end position="20"/>
    </location>
</feature>
<protein>
    <recommendedName>
        <fullName evidence="4">Transmembrane protein</fullName>
    </recommendedName>
</protein>
<proteinExistence type="predicted"/>
<gene>
    <name evidence="2" type="ORF">PSON_ATCC_30995.1.T0180028</name>
</gene>
<dbReference type="Proteomes" id="UP000692954">
    <property type="component" value="Unassembled WGS sequence"/>
</dbReference>
<dbReference type="EMBL" id="CAJJDN010000018">
    <property type="protein sequence ID" value="CAD8063513.1"/>
    <property type="molecule type" value="Genomic_DNA"/>
</dbReference>
<sequence>MNIILSLLLLNYFFVIKTYSCSDPCICQQYKIQRFRSKIRGYYQNVLQEQKGALLLNRYQISFPGNQFNRSPLRSEVYLVDGSKGYTTQMIGVYMIIDLLQTYEINTIIFWVYDRDSYLRTFDLKIYILGLGGSKELIYENTAATSIVKVKFSNSFVKQILFYNNNGSSLNVYLHILNLQAYFEL</sequence>
<evidence type="ECO:0000313" key="3">
    <source>
        <dbReference type="Proteomes" id="UP000692954"/>
    </source>
</evidence>
<evidence type="ECO:0008006" key="4">
    <source>
        <dbReference type="Google" id="ProtNLM"/>
    </source>
</evidence>
<name>A0A8S1LD92_9CILI</name>
<keyword evidence="3" id="KW-1185">Reference proteome</keyword>
<accession>A0A8S1LD92</accession>
<comment type="caution">
    <text evidence="2">The sequence shown here is derived from an EMBL/GenBank/DDBJ whole genome shotgun (WGS) entry which is preliminary data.</text>
</comment>